<comment type="caution">
    <text evidence="1">The sequence shown here is derived from an EMBL/GenBank/DDBJ whole genome shotgun (WGS) entry which is preliminary data.</text>
</comment>
<proteinExistence type="predicted"/>
<name>A0A1J5QLG0_9ZZZZ</name>
<dbReference type="EMBL" id="MLJW01000622">
    <property type="protein sequence ID" value="OIQ84377.1"/>
    <property type="molecule type" value="Genomic_DNA"/>
</dbReference>
<organism evidence="1">
    <name type="scientific">mine drainage metagenome</name>
    <dbReference type="NCBI Taxonomy" id="410659"/>
    <lineage>
        <taxon>unclassified sequences</taxon>
        <taxon>metagenomes</taxon>
        <taxon>ecological metagenomes</taxon>
    </lineage>
</organism>
<gene>
    <name evidence="1" type="ORF">GALL_338110</name>
</gene>
<protein>
    <submittedName>
        <fullName evidence="1">Uncharacterized protein</fullName>
    </submittedName>
</protein>
<sequence>MRKASALVAAAAAFMPALALAAQPLLIQVGGHAVPMHETVKVVQGPNGAMKVSTWQWQSPQGHERIVIQRSEGGAPPAWAMPQMRDMQLQMQGMQHLQQVMARMSEQALLPLQTLQTLAVQPPWAMPPLLPAIVIVAPQQLAPTQPATTARQARLSPREPAVKV</sequence>
<accession>A0A1J5QLG0</accession>
<reference evidence="1" key="1">
    <citation type="submission" date="2016-10" db="EMBL/GenBank/DDBJ databases">
        <title>Sequence of Gallionella enrichment culture.</title>
        <authorList>
            <person name="Poehlein A."/>
            <person name="Muehling M."/>
            <person name="Daniel R."/>
        </authorList>
    </citation>
    <scope>NUCLEOTIDE SEQUENCE</scope>
</reference>
<dbReference type="AlphaFoldDB" id="A0A1J5QLG0"/>
<evidence type="ECO:0000313" key="1">
    <source>
        <dbReference type="EMBL" id="OIQ84377.1"/>
    </source>
</evidence>